<keyword evidence="6" id="KW-0645">Protease</keyword>
<evidence type="ECO:0000256" key="11">
    <source>
        <dbReference type="ARBA" id="ARBA00022990"/>
    </source>
</evidence>
<dbReference type="Gene3D" id="3.40.50.1460">
    <property type="match status" value="1"/>
</dbReference>
<evidence type="ECO:0000256" key="3">
    <source>
        <dbReference type="ARBA" id="ARBA00009005"/>
    </source>
</evidence>
<gene>
    <name evidence="21" type="primary">MALT1</name>
</gene>
<comment type="similarity">
    <text evidence="3">Belongs to the peptidase C14B family.</text>
</comment>
<dbReference type="FunFam" id="2.60.40.3360:FF:000001">
    <property type="entry name" value="Mucosa-associated lymphoid tissue lymphoma translocation protein 1"/>
    <property type="match status" value="1"/>
</dbReference>
<evidence type="ECO:0000256" key="16">
    <source>
        <dbReference type="ARBA" id="ARBA00065750"/>
    </source>
</evidence>
<dbReference type="InterPro" id="IPR011029">
    <property type="entry name" value="DEATH-like_dom_sf"/>
</dbReference>
<dbReference type="PROSITE" id="PS50835">
    <property type="entry name" value="IG_LIKE"/>
    <property type="match status" value="2"/>
</dbReference>
<dbReference type="InterPro" id="IPR041077">
    <property type="entry name" value="MALT1_Ig"/>
</dbReference>
<reference evidence="21 22" key="1">
    <citation type="submission" date="2009-06" db="EMBL/GenBank/DDBJ databases">
        <title>The Genome Sequence of Loxodonta africana (African elephant).</title>
        <authorList>
            <person name="Di Palma F."/>
            <person name="Heiman D."/>
            <person name="Young S."/>
            <person name="Johnson J."/>
            <person name="Lander E.S."/>
            <person name="Lindblad-Toh K."/>
        </authorList>
    </citation>
    <scope>NUCLEOTIDE SEQUENCE [LARGE SCALE GENOMIC DNA]</scope>
    <source>
        <strain evidence="21 22">Isolate ISIS603380</strain>
    </source>
</reference>
<evidence type="ECO:0000256" key="10">
    <source>
        <dbReference type="ARBA" id="ARBA00022859"/>
    </source>
</evidence>
<dbReference type="InterPro" id="IPR001309">
    <property type="entry name" value="Pept_C14_p20"/>
</dbReference>
<evidence type="ECO:0000256" key="12">
    <source>
        <dbReference type="ARBA" id="ARBA00023157"/>
    </source>
</evidence>
<dbReference type="GO" id="GO:0043123">
    <property type="term" value="P:positive regulation of canonical NF-kappaB signal transduction"/>
    <property type="evidence" value="ECO:0007669"/>
    <property type="project" value="TreeGrafter"/>
</dbReference>
<dbReference type="Pfam" id="PF18703">
    <property type="entry name" value="MALT1_Ig"/>
    <property type="match status" value="1"/>
</dbReference>
<evidence type="ECO:0000259" key="20">
    <source>
        <dbReference type="PROSITE" id="PS50835"/>
    </source>
</evidence>
<dbReference type="Pfam" id="PF13927">
    <property type="entry name" value="Ig_3"/>
    <property type="match status" value="1"/>
</dbReference>
<dbReference type="GO" id="GO:0045087">
    <property type="term" value="P:innate immune response"/>
    <property type="evidence" value="ECO:0007669"/>
    <property type="project" value="TreeGrafter"/>
</dbReference>
<dbReference type="SUPFAM" id="SSF48726">
    <property type="entry name" value="Immunoglobulin"/>
    <property type="match status" value="2"/>
</dbReference>
<dbReference type="GO" id="GO:0002824">
    <property type="term" value="P:positive regulation of adaptive immune response based on somatic recombination of immune receptors built from immunoglobulin superfamily domains"/>
    <property type="evidence" value="ECO:0007669"/>
    <property type="project" value="UniProtKB-ARBA"/>
</dbReference>
<evidence type="ECO:0000256" key="7">
    <source>
        <dbReference type="ARBA" id="ARBA00022737"/>
    </source>
</evidence>
<dbReference type="SUPFAM" id="SSF47986">
    <property type="entry name" value="DEATH domain"/>
    <property type="match status" value="1"/>
</dbReference>
<keyword evidence="11" id="KW-0007">Acetylation</keyword>
<dbReference type="InterPro" id="IPR052039">
    <property type="entry name" value="Caspase-related_regulators"/>
</dbReference>
<evidence type="ECO:0000256" key="1">
    <source>
        <dbReference type="ARBA" id="ARBA00004123"/>
    </source>
</evidence>
<dbReference type="GO" id="GO:0048471">
    <property type="term" value="C:perinuclear region of cytoplasm"/>
    <property type="evidence" value="ECO:0007669"/>
    <property type="project" value="UniProtKB-SubCell"/>
</dbReference>
<keyword evidence="10" id="KW-0391">Immunity</keyword>
<keyword evidence="14" id="KW-0393">Immunoglobulin domain</keyword>
<dbReference type="PROSITE" id="PS50208">
    <property type="entry name" value="CASPASE_P20"/>
    <property type="match status" value="1"/>
</dbReference>
<dbReference type="GO" id="GO:0042113">
    <property type="term" value="P:B cell activation"/>
    <property type="evidence" value="ECO:0007669"/>
    <property type="project" value="TreeGrafter"/>
</dbReference>
<dbReference type="InterPro" id="IPR003598">
    <property type="entry name" value="Ig_sub2"/>
</dbReference>
<feature type="compositionally biased region" description="Pro residues" evidence="18">
    <location>
        <begin position="9"/>
        <end position="32"/>
    </location>
</feature>
<evidence type="ECO:0000256" key="18">
    <source>
        <dbReference type="SAM" id="MobiDB-lite"/>
    </source>
</evidence>
<dbReference type="InterPro" id="IPR003599">
    <property type="entry name" value="Ig_sub"/>
</dbReference>
<sequence>MSLWGEPLQAPPPSASHPPLTAPAGPPPPPPASATLNRLREPLLRRLSETLDRAPEGRGWRRLAEVAGSRGRLRLSCLDLEQCSLKVLEPEGSPSLCLLKLMGEKGCTVTELSDFLQAMEHTEVLQLLSPPGIKIIVNPESKAVLAGQFVKLCCRATGHPFVQYQWFKMNKEIPYGNAPELVFNTVHVKDSGFYVCRVNNNCTFEFSQWSQLEVCDVTEITENSQRSGDGVSESKLQICVEPTSQRLRPGKTLILQCVAVGSPIPHYQWFRNDSLLMQETKKLYVVPCVDLEHQGTYWCRVYNDRDTQDSRKVEIIVGRTDEAVECTEDELNNPGHPGADHQSFLPQTKDKVALLIGNMNYWEHPKLKAPLVDVYELTNLLRQLDFKVVSLLDLTESEMRSAVDEFLLLLDRGVYGLLYYAGHGYENFGNSFMVPVDAPNPYRSENCLCVQNILKLMQEKETGLNVFLLDMCRKRNDYDDTIPILDALKVTANIVFGYATCQGAEAFEIQHSGLANGIFMKFLKDRLLEDKKITVLLDEVAEDMGKCHLTKGKQALEIRSSLSEKRALTDPVQGTAYSAESLVRNLQWAKAHELPESMCLKFQCGVQIQLGFAAEFSNVMIIYTSIVHKPPEIIMCDAYVTDFPLDLDIDPKYANKGTPEETGSYLVSKDLPKHCLYTRLSSLQKLKEHLVFTVCLSYQYSGLEETVEEKQEVNVGKPLIAKLDIHRGLGRKTSFQTCLMSNGPYQNPASTSGAAGHYHSSQDSFHDVYHSHAGSSSHALPSDSCHCSRTPDPFVSSYTHHYSSHFGRSNVPVETTDEIPFSFSDRLRISEK</sequence>
<dbReference type="InterPro" id="IPR007110">
    <property type="entry name" value="Ig-like_dom"/>
</dbReference>
<evidence type="ECO:0000256" key="9">
    <source>
        <dbReference type="ARBA" id="ARBA00022801"/>
    </source>
</evidence>
<evidence type="ECO:0000256" key="14">
    <source>
        <dbReference type="ARBA" id="ARBA00023319"/>
    </source>
</evidence>
<keyword evidence="12" id="KW-1015">Disulfide bond</keyword>
<feature type="domain" description="Ig-like" evidence="20">
    <location>
        <begin position="236"/>
        <end position="314"/>
    </location>
</feature>
<keyword evidence="5" id="KW-0597">Phosphoprotein</keyword>
<dbReference type="GeneTree" id="ENSGT00390000018044"/>
<dbReference type="InterPro" id="IPR029030">
    <property type="entry name" value="Caspase-like_dom_sf"/>
</dbReference>
<keyword evidence="7" id="KW-0677">Repeat</keyword>
<dbReference type="FunFam" id="2.60.40.10:FF:000492">
    <property type="entry name" value="Mucosa-associated lymphoid tissue lymphoma translocation protein 1"/>
    <property type="match status" value="1"/>
</dbReference>
<dbReference type="GO" id="GO:0051240">
    <property type="term" value="P:positive regulation of multicellular organismal process"/>
    <property type="evidence" value="ECO:0007669"/>
    <property type="project" value="UniProtKB-ARBA"/>
</dbReference>
<dbReference type="Ensembl" id="ENSLAFT00000033911.1">
    <property type="protein sequence ID" value="ENSLAFP00000025502.1"/>
    <property type="gene ID" value="ENSLAFG00000018379.3"/>
</dbReference>
<dbReference type="InterPro" id="IPR013783">
    <property type="entry name" value="Ig-like_fold"/>
</dbReference>
<feature type="domain" description="Ig-like" evidence="20">
    <location>
        <begin position="131"/>
        <end position="207"/>
    </location>
</feature>
<feature type="region of interest" description="Disordered" evidence="18">
    <location>
        <begin position="1"/>
        <end position="35"/>
    </location>
</feature>
<keyword evidence="4" id="KW-0963">Cytoplasm</keyword>
<dbReference type="PANTHER" id="PTHR22576">
    <property type="entry name" value="MUCOSA ASSOCIATED LYMPHOID TISSUE LYMPHOMA TRANSLOCATION PROTEIN 1/PARACASPASE"/>
    <property type="match status" value="1"/>
</dbReference>
<keyword evidence="9" id="KW-0378">Hydrolase</keyword>
<dbReference type="InterPro" id="IPR011600">
    <property type="entry name" value="Pept_C14_caspase"/>
</dbReference>
<dbReference type="InterPro" id="IPR037940">
    <property type="entry name" value="MALT1_Death"/>
</dbReference>
<dbReference type="GO" id="GO:0006508">
    <property type="term" value="P:proteolysis"/>
    <property type="evidence" value="ECO:0007669"/>
    <property type="project" value="UniProtKB-KW"/>
</dbReference>
<dbReference type="AlphaFoldDB" id="G3UCE4"/>
<evidence type="ECO:0000313" key="21">
    <source>
        <dbReference type="Ensembl" id="ENSLAFP00000025502.1"/>
    </source>
</evidence>
<comment type="function">
    <text evidence="15">Protease that enhances BCL10-induced activation: acts via formation of CBM complexes that channel adaptive and innate immune signaling downstream of CARD domain-containing proteins (CARD9, CARD11 and CARD14) to activate NF-kappa-B and MAP kinase p38 pathways which stimulate expression of genes encoding pro-inflammatory cytokines and chemokines. Mediates BCL10 cleavage: MALT1-dependent BCL10 cleavage plays an important role in T-cell antigen receptor-induced integrin adhesion. Involved in the induction of T helper 17 cells (Th17) differentiation. Cleaves RC3H1 and ZC3H12A in response to T-cell receptor (TCR) stimulation which releases their cooperatively repressed targets to promote Th17 cell differentiation. Also mediates cleavage of N4BP1 in T-cells following TCR-mediated activation, leading to N4BP1 inactivation. May also have ubiquitin ligase activity: binds to TRAF6, inducing TRAF6 oligomerization and activation of its ligase activity.</text>
</comment>
<dbReference type="GO" id="GO:0050852">
    <property type="term" value="P:T cell receptor signaling pathway"/>
    <property type="evidence" value="ECO:0007669"/>
    <property type="project" value="UniProtKB-ARBA"/>
</dbReference>
<evidence type="ECO:0000313" key="22">
    <source>
        <dbReference type="Proteomes" id="UP000007646"/>
    </source>
</evidence>
<evidence type="ECO:0000256" key="2">
    <source>
        <dbReference type="ARBA" id="ARBA00004556"/>
    </source>
</evidence>
<evidence type="ECO:0000256" key="5">
    <source>
        <dbReference type="ARBA" id="ARBA00022553"/>
    </source>
</evidence>
<dbReference type="GO" id="GO:0032991">
    <property type="term" value="C:protein-containing complex"/>
    <property type="evidence" value="ECO:0007669"/>
    <property type="project" value="UniProtKB-ARBA"/>
</dbReference>
<protein>
    <recommendedName>
        <fullName evidence="17">Paracaspase</fullName>
    </recommendedName>
</protein>
<dbReference type="PANTHER" id="PTHR22576:SF40">
    <property type="entry name" value="MUCOSA-ASSOCIATED LYMPHOID TISSUE LYMPHOMA TRANSLOCATION PROTEIN 1"/>
    <property type="match status" value="1"/>
</dbReference>
<name>G3UCE4_LOXAF</name>
<dbReference type="Gene3D" id="2.60.40.3360">
    <property type="match status" value="1"/>
</dbReference>
<comment type="subcellular location">
    <subcellularLocation>
        <location evidence="2">Cytoplasm</location>
        <location evidence="2">Perinuclear region</location>
    </subcellularLocation>
    <subcellularLocation>
        <location evidence="1">Nucleus</location>
    </subcellularLocation>
</comment>
<dbReference type="GO" id="GO:0004197">
    <property type="term" value="F:cysteine-type endopeptidase activity"/>
    <property type="evidence" value="ECO:0007669"/>
    <property type="project" value="InterPro"/>
</dbReference>
<dbReference type="FunFam" id="2.60.40.10:FF:000585">
    <property type="entry name" value="mucosa-associated lymphoid tissue lymphoma translocation protein 1"/>
    <property type="match status" value="1"/>
</dbReference>
<dbReference type="GO" id="GO:0002699">
    <property type="term" value="P:positive regulation of immune effector process"/>
    <property type="evidence" value="ECO:0007669"/>
    <property type="project" value="UniProtKB-ARBA"/>
</dbReference>
<dbReference type="Proteomes" id="UP000007646">
    <property type="component" value="Unassembled WGS sequence"/>
</dbReference>
<evidence type="ECO:0000256" key="4">
    <source>
        <dbReference type="ARBA" id="ARBA00022490"/>
    </source>
</evidence>
<dbReference type="SUPFAM" id="SSF52129">
    <property type="entry name" value="Caspase-like"/>
    <property type="match status" value="1"/>
</dbReference>
<evidence type="ECO:0000259" key="19">
    <source>
        <dbReference type="PROSITE" id="PS50208"/>
    </source>
</evidence>
<dbReference type="SMART" id="SM00409">
    <property type="entry name" value="IG"/>
    <property type="match status" value="2"/>
</dbReference>
<proteinExistence type="inferred from homology"/>
<dbReference type="Pfam" id="PF00656">
    <property type="entry name" value="Peptidase_C14"/>
    <property type="match status" value="1"/>
</dbReference>
<dbReference type="CDD" id="cd08783">
    <property type="entry name" value="Death_MALT1"/>
    <property type="match status" value="1"/>
</dbReference>
<feature type="domain" description="Caspase family p20" evidence="19">
    <location>
        <begin position="349"/>
        <end position="427"/>
    </location>
</feature>
<dbReference type="GO" id="GO:0005634">
    <property type="term" value="C:nucleus"/>
    <property type="evidence" value="ECO:0007669"/>
    <property type="project" value="UniProtKB-SubCell"/>
</dbReference>
<evidence type="ECO:0000256" key="6">
    <source>
        <dbReference type="ARBA" id="ARBA00022670"/>
    </source>
</evidence>
<dbReference type="InterPro" id="IPR033540">
    <property type="entry name" value="MALT1_IG-like_dom_sf"/>
</dbReference>
<evidence type="ECO:0000256" key="17">
    <source>
        <dbReference type="ARBA" id="ARBA00076324"/>
    </source>
</evidence>
<dbReference type="FunFam" id="3.40.50.1460:FF:000004">
    <property type="entry name" value="Mucosa-associated lymphoid tissue lymphoma translocation protein 1"/>
    <property type="match status" value="1"/>
</dbReference>
<evidence type="ECO:0000256" key="8">
    <source>
        <dbReference type="ARBA" id="ARBA00022786"/>
    </source>
</evidence>
<dbReference type="FunFam" id="1.10.533.10:FF:000039">
    <property type="entry name" value="Mucosa-associated lymphoid tissue lymphoma translocation protein 1"/>
    <property type="match status" value="1"/>
</dbReference>
<keyword evidence="13" id="KW-0539">Nucleus</keyword>
<dbReference type="Gene3D" id="1.10.533.10">
    <property type="entry name" value="Death Domain, Fas"/>
    <property type="match status" value="1"/>
</dbReference>
<accession>G3UCE4</accession>
<dbReference type="InterPro" id="IPR036179">
    <property type="entry name" value="Ig-like_dom_sf"/>
</dbReference>
<dbReference type="CDD" id="cd00096">
    <property type="entry name" value="Ig"/>
    <property type="match status" value="2"/>
</dbReference>
<evidence type="ECO:0000256" key="15">
    <source>
        <dbReference type="ARBA" id="ARBA00056630"/>
    </source>
</evidence>
<reference evidence="21" key="3">
    <citation type="submission" date="2025-09" db="UniProtKB">
        <authorList>
            <consortium name="Ensembl"/>
        </authorList>
    </citation>
    <scope>IDENTIFICATION</scope>
    <source>
        <strain evidence="21">Isolate ISIS603380</strain>
    </source>
</reference>
<organism evidence="21 22">
    <name type="scientific">Loxodonta africana</name>
    <name type="common">African elephant</name>
    <dbReference type="NCBI Taxonomy" id="9785"/>
    <lineage>
        <taxon>Eukaryota</taxon>
        <taxon>Metazoa</taxon>
        <taxon>Chordata</taxon>
        <taxon>Craniata</taxon>
        <taxon>Vertebrata</taxon>
        <taxon>Euteleostomi</taxon>
        <taxon>Mammalia</taxon>
        <taxon>Eutheria</taxon>
        <taxon>Afrotheria</taxon>
        <taxon>Proboscidea</taxon>
        <taxon>Elephantidae</taxon>
        <taxon>Loxodonta</taxon>
    </lineage>
</organism>
<comment type="subunit">
    <text evidence="16">Homooligomer; forms oligomers which bind to TRAF6. Forms a complex with CARD14 and MALT1; resulting in the formation of a CBM (CARD14-BCL10-MALT1) complex. Forms a complex with CARD11 and MALT1; resulting in the formation of a CBM (CARD11-BCL10-MALT1) complex. Forms a complex with CARD9 and MALT1; resulting in the formation of a CBM (CARD9-BCL10-MALT1) complex.</text>
</comment>
<dbReference type="GO" id="GO:0005829">
    <property type="term" value="C:cytosol"/>
    <property type="evidence" value="ECO:0007669"/>
    <property type="project" value="UniProtKB-ARBA"/>
</dbReference>
<reference evidence="21" key="2">
    <citation type="submission" date="2025-08" db="UniProtKB">
        <authorList>
            <consortium name="Ensembl"/>
        </authorList>
    </citation>
    <scope>IDENTIFICATION</scope>
    <source>
        <strain evidence="21">Isolate ISIS603380</strain>
    </source>
</reference>
<evidence type="ECO:0000256" key="13">
    <source>
        <dbReference type="ARBA" id="ARBA00023242"/>
    </source>
</evidence>
<dbReference type="Pfam" id="PF13895">
    <property type="entry name" value="Ig_2"/>
    <property type="match status" value="1"/>
</dbReference>
<keyword evidence="8" id="KW-0833">Ubl conjugation pathway</keyword>
<keyword evidence="22" id="KW-1185">Reference proteome</keyword>
<dbReference type="SMART" id="SM00408">
    <property type="entry name" value="IGc2"/>
    <property type="match status" value="2"/>
</dbReference>
<dbReference type="Gene3D" id="2.60.40.10">
    <property type="entry name" value="Immunoglobulins"/>
    <property type="match status" value="2"/>
</dbReference>